<comment type="similarity">
    <text evidence="1">Belongs to the LysR transcriptional regulatory family.</text>
</comment>
<dbReference type="GO" id="GO:0003677">
    <property type="term" value="F:DNA binding"/>
    <property type="evidence" value="ECO:0007669"/>
    <property type="project" value="UniProtKB-KW"/>
</dbReference>
<evidence type="ECO:0000256" key="2">
    <source>
        <dbReference type="ARBA" id="ARBA00023015"/>
    </source>
</evidence>
<dbReference type="InterPro" id="IPR050950">
    <property type="entry name" value="HTH-type_LysR_regulators"/>
</dbReference>
<comment type="caution">
    <text evidence="7">The sequence shown here is derived from an EMBL/GenBank/DDBJ whole genome shotgun (WGS) entry which is preliminary data.</text>
</comment>
<dbReference type="SUPFAM" id="SSF46785">
    <property type="entry name" value="Winged helix' DNA-binding domain"/>
    <property type="match status" value="1"/>
</dbReference>
<keyword evidence="5" id="KW-0812">Transmembrane</keyword>
<dbReference type="RefSeq" id="WP_184140717.1">
    <property type="nucleotide sequence ID" value="NZ_JACHIK010000002.1"/>
</dbReference>
<dbReference type="SUPFAM" id="SSF53850">
    <property type="entry name" value="Periplasmic binding protein-like II"/>
    <property type="match status" value="1"/>
</dbReference>
<dbReference type="AlphaFoldDB" id="A0A7W7YRX5"/>
<dbReference type="Proteomes" id="UP000535406">
    <property type="component" value="Unassembled WGS sequence"/>
</dbReference>
<dbReference type="CDD" id="cd08440">
    <property type="entry name" value="PBP2_LTTR_like_4"/>
    <property type="match status" value="1"/>
</dbReference>
<dbReference type="PANTHER" id="PTHR30419">
    <property type="entry name" value="HTH-TYPE TRANSCRIPTIONAL REGULATOR YBHD"/>
    <property type="match status" value="1"/>
</dbReference>
<sequence length="305" mass="33963">MNITLRQLRAFIAVAEFGQFNLAARNLHITQSAVSILIRDLETEIGVRLFDRHTRMVSLTLVGQEFLPQARKILKDLELAVGDVRDNASLKRGQVTIAAAIVLAATIVPPILARFMRMYPEISVSIRDMPEEQISPALKRNEVDIAVGTLSEDDPEIAATALLRDKLMLVCREDHRFAKRKSVRWTELKDETLITLAAANPLRNIVEHNLLRVVPNYRPKYEVRFSTTAMSMIAAGMGVAVLPENSSQLASAVRVTTVDLIEPMVMRDVSLLQRRHHSLSPAAEHLKAVFIAYAADREALSGLAD</sequence>
<dbReference type="Gene3D" id="1.10.10.10">
    <property type="entry name" value="Winged helix-like DNA-binding domain superfamily/Winged helix DNA-binding domain"/>
    <property type="match status" value="1"/>
</dbReference>
<dbReference type="GO" id="GO:0003700">
    <property type="term" value="F:DNA-binding transcription factor activity"/>
    <property type="evidence" value="ECO:0007669"/>
    <property type="project" value="InterPro"/>
</dbReference>
<dbReference type="PROSITE" id="PS50931">
    <property type="entry name" value="HTH_LYSR"/>
    <property type="match status" value="1"/>
</dbReference>
<name>A0A7W7YRX5_9HYPH</name>
<proteinExistence type="inferred from homology"/>
<evidence type="ECO:0000256" key="4">
    <source>
        <dbReference type="ARBA" id="ARBA00023163"/>
    </source>
</evidence>
<dbReference type="InterPro" id="IPR000847">
    <property type="entry name" value="LysR_HTH_N"/>
</dbReference>
<dbReference type="InterPro" id="IPR005119">
    <property type="entry name" value="LysR_subst-bd"/>
</dbReference>
<dbReference type="Gene3D" id="3.40.190.290">
    <property type="match status" value="1"/>
</dbReference>
<keyword evidence="3 7" id="KW-0238">DNA-binding</keyword>
<keyword evidence="5" id="KW-0472">Membrane</keyword>
<keyword evidence="4" id="KW-0804">Transcription</keyword>
<dbReference type="Pfam" id="PF03466">
    <property type="entry name" value="LysR_substrate"/>
    <property type="match status" value="1"/>
</dbReference>
<evidence type="ECO:0000256" key="3">
    <source>
        <dbReference type="ARBA" id="ARBA00023125"/>
    </source>
</evidence>
<gene>
    <name evidence="7" type="ORF">HNQ66_000612</name>
</gene>
<accession>A0A7W7YRX5</accession>
<protein>
    <submittedName>
        <fullName evidence="7">DNA-binding transcriptional LysR family regulator</fullName>
    </submittedName>
</protein>
<dbReference type="PRINTS" id="PR00039">
    <property type="entry name" value="HTHLYSR"/>
</dbReference>
<dbReference type="FunFam" id="1.10.10.10:FF:000001">
    <property type="entry name" value="LysR family transcriptional regulator"/>
    <property type="match status" value="1"/>
</dbReference>
<dbReference type="PANTHER" id="PTHR30419:SF8">
    <property type="entry name" value="NITROGEN ASSIMILATION TRANSCRIPTIONAL ACTIVATOR-RELATED"/>
    <property type="match status" value="1"/>
</dbReference>
<evidence type="ECO:0000313" key="7">
    <source>
        <dbReference type="EMBL" id="MBB5041229.1"/>
    </source>
</evidence>
<dbReference type="Pfam" id="PF00126">
    <property type="entry name" value="HTH_1"/>
    <property type="match status" value="1"/>
</dbReference>
<reference evidence="7 8" key="1">
    <citation type="submission" date="2020-08" db="EMBL/GenBank/DDBJ databases">
        <title>Genomic Encyclopedia of Type Strains, Phase IV (KMG-IV): sequencing the most valuable type-strain genomes for metagenomic binning, comparative biology and taxonomic classification.</title>
        <authorList>
            <person name="Goeker M."/>
        </authorList>
    </citation>
    <scope>NUCLEOTIDE SEQUENCE [LARGE SCALE GENOMIC DNA]</scope>
    <source>
        <strain evidence="7 8">DSM 21319</strain>
    </source>
</reference>
<organism evidence="7 8">
    <name type="scientific">Shinella fusca</name>
    <dbReference type="NCBI Taxonomy" id="544480"/>
    <lineage>
        <taxon>Bacteria</taxon>
        <taxon>Pseudomonadati</taxon>
        <taxon>Pseudomonadota</taxon>
        <taxon>Alphaproteobacteria</taxon>
        <taxon>Hyphomicrobiales</taxon>
        <taxon>Rhizobiaceae</taxon>
        <taxon>Shinella</taxon>
    </lineage>
</organism>
<keyword evidence="8" id="KW-1185">Reference proteome</keyword>
<feature type="transmembrane region" description="Helical" evidence="5">
    <location>
        <begin position="95"/>
        <end position="116"/>
    </location>
</feature>
<evidence type="ECO:0000259" key="6">
    <source>
        <dbReference type="PROSITE" id="PS50931"/>
    </source>
</evidence>
<evidence type="ECO:0000313" key="8">
    <source>
        <dbReference type="Proteomes" id="UP000535406"/>
    </source>
</evidence>
<keyword evidence="2" id="KW-0805">Transcription regulation</keyword>
<dbReference type="InterPro" id="IPR036390">
    <property type="entry name" value="WH_DNA-bd_sf"/>
</dbReference>
<evidence type="ECO:0000256" key="1">
    <source>
        <dbReference type="ARBA" id="ARBA00009437"/>
    </source>
</evidence>
<evidence type="ECO:0000256" key="5">
    <source>
        <dbReference type="SAM" id="Phobius"/>
    </source>
</evidence>
<dbReference type="GO" id="GO:0005829">
    <property type="term" value="C:cytosol"/>
    <property type="evidence" value="ECO:0007669"/>
    <property type="project" value="TreeGrafter"/>
</dbReference>
<feature type="domain" description="HTH lysR-type" evidence="6">
    <location>
        <begin position="3"/>
        <end position="60"/>
    </location>
</feature>
<dbReference type="EMBL" id="JACHIK010000002">
    <property type="protein sequence ID" value="MBB5041229.1"/>
    <property type="molecule type" value="Genomic_DNA"/>
</dbReference>
<keyword evidence="5" id="KW-1133">Transmembrane helix</keyword>
<dbReference type="InterPro" id="IPR036388">
    <property type="entry name" value="WH-like_DNA-bd_sf"/>
</dbReference>